<dbReference type="Proteomes" id="UP001138768">
    <property type="component" value="Unassembled WGS sequence"/>
</dbReference>
<sequence>MTDQTTDQQKTAWLQASVLAEELDASEVATLAQAMGVVRLAGQESLVVEGDARRTLFVLVEGRLDVLHDHQGADSAVYRMSPGECAGTRAFVDGSPRKAGLRAAGDGVVLTLEPDDFEALLAQHPMLVLKVMRALFRITHSNLMRANQESDALRNYVTRSHGRY</sequence>
<dbReference type="RefSeq" id="WP_200247065.1">
    <property type="nucleotide sequence ID" value="NZ_NRRY01000036.1"/>
</dbReference>
<reference evidence="2 3" key="1">
    <citation type="journal article" date="2020" name="Microorganisms">
        <title>Osmotic Adaptation and Compatible Solute Biosynthesis of Phototrophic Bacteria as Revealed from Genome Analyses.</title>
        <authorList>
            <person name="Imhoff J.F."/>
            <person name="Rahn T."/>
            <person name="Kunzel S."/>
            <person name="Keller A."/>
            <person name="Neulinger S.C."/>
        </authorList>
    </citation>
    <scope>NUCLEOTIDE SEQUENCE [LARGE SCALE GENOMIC DNA]</scope>
    <source>
        <strain evidence="2 3">DSM 25653</strain>
    </source>
</reference>
<dbReference type="CDD" id="cd00038">
    <property type="entry name" value="CAP_ED"/>
    <property type="match status" value="1"/>
</dbReference>
<gene>
    <name evidence="2" type="ORF">CKO42_18020</name>
</gene>
<keyword evidence="3" id="KW-1185">Reference proteome</keyword>
<dbReference type="Gene3D" id="2.60.120.10">
    <property type="entry name" value="Jelly Rolls"/>
    <property type="match status" value="1"/>
</dbReference>
<evidence type="ECO:0000313" key="2">
    <source>
        <dbReference type="EMBL" id="MBK1620303.1"/>
    </source>
</evidence>
<feature type="domain" description="Cyclic nucleotide-binding" evidence="1">
    <location>
        <begin position="19"/>
        <end position="138"/>
    </location>
</feature>
<dbReference type="EMBL" id="NRRY01000036">
    <property type="protein sequence ID" value="MBK1620303.1"/>
    <property type="molecule type" value="Genomic_DNA"/>
</dbReference>
<dbReference type="PANTHER" id="PTHR24567:SF74">
    <property type="entry name" value="HTH-TYPE TRANSCRIPTIONAL REGULATOR ARCR"/>
    <property type="match status" value="1"/>
</dbReference>
<protein>
    <submittedName>
        <fullName evidence="2">Crp/Fnr family transcriptional regulator</fullName>
    </submittedName>
</protein>
<dbReference type="Pfam" id="PF00027">
    <property type="entry name" value="cNMP_binding"/>
    <property type="match status" value="1"/>
</dbReference>
<dbReference type="InterPro" id="IPR000595">
    <property type="entry name" value="cNMP-bd_dom"/>
</dbReference>
<dbReference type="InterPro" id="IPR018490">
    <property type="entry name" value="cNMP-bd_dom_sf"/>
</dbReference>
<dbReference type="GO" id="GO:0005829">
    <property type="term" value="C:cytosol"/>
    <property type="evidence" value="ECO:0007669"/>
    <property type="project" value="TreeGrafter"/>
</dbReference>
<dbReference type="SMART" id="SM00100">
    <property type="entry name" value="cNMP"/>
    <property type="match status" value="1"/>
</dbReference>
<dbReference type="PANTHER" id="PTHR24567">
    <property type="entry name" value="CRP FAMILY TRANSCRIPTIONAL REGULATORY PROTEIN"/>
    <property type="match status" value="1"/>
</dbReference>
<dbReference type="PROSITE" id="PS50042">
    <property type="entry name" value="CNMP_BINDING_3"/>
    <property type="match status" value="1"/>
</dbReference>
<evidence type="ECO:0000259" key="1">
    <source>
        <dbReference type="PROSITE" id="PS50042"/>
    </source>
</evidence>
<accession>A0A9X0WB49</accession>
<comment type="caution">
    <text evidence="2">The sequence shown here is derived from an EMBL/GenBank/DDBJ whole genome shotgun (WGS) entry which is preliminary data.</text>
</comment>
<name>A0A9X0WB49_9GAMM</name>
<dbReference type="SUPFAM" id="SSF51206">
    <property type="entry name" value="cAMP-binding domain-like"/>
    <property type="match status" value="1"/>
</dbReference>
<dbReference type="GO" id="GO:0003700">
    <property type="term" value="F:DNA-binding transcription factor activity"/>
    <property type="evidence" value="ECO:0007669"/>
    <property type="project" value="TreeGrafter"/>
</dbReference>
<dbReference type="AlphaFoldDB" id="A0A9X0WB49"/>
<proteinExistence type="predicted"/>
<dbReference type="InterPro" id="IPR050397">
    <property type="entry name" value="Env_Response_Regulators"/>
</dbReference>
<evidence type="ECO:0000313" key="3">
    <source>
        <dbReference type="Proteomes" id="UP001138768"/>
    </source>
</evidence>
<dbReference type="InterPro" id="IPR014710">
    <property type="entry name" value="RmlC-like_jellyroll"/>
</dbReference>
<organism evidence="2 3">
    <name type="scientific">Lamprobacter modestohalophilus</name>
    <dbReference type="NCBI Taxonomy" id="1064514"/>
    <lineage>
        <taxon>Bacteria</taxon>
        <taxon>Pseudomonadati</taxon>
        <taxon>Pseudomonadota</taxon>
        <taxon>Gammaproteobacteria</taxon>
        <taxon>Chromatiales</taxon>
        <taxon>Chromatiaceae</taxon>
        <taxon>Lamprobacter</taxon>
    </lineage>
</organism>